<gene>
    <name evidence="1" type="ORF">L3081_04165</name>
</gene>
<comment type="caution">
    <text evidence="1">The sequence shown here is derived from an EMBL/GenBank/DDBJ whole genome shotgun (WGS) entry which is preliminary data.</text>
</comment>
<keyword evidence="2" id="KW-1185">Reference proteome</keyword>
<sequence length="65" mass="7166">MPTVKIDVPELISGTLNRGRFRFPVKMLYSGSTSIDYTGLAAPFSVNGNVEADPAQEFEFLGLWN</sequence>
<dbReference type="EMBL" id="JAKKSL010000001">
    <property type="protein sequence ID" value="MCI2282746.1"/>
    <property type="molecule type" value="Genomic_DNA"/>
</dbReference>
<proteinExistence type="predicted"/>
<accession>A0ABS9WZU2</accession>
<reference evidence="1" key="1">
    <citation type="submission" date="2022-01" db="EMBL/GenBank/DDBJ databases">
        <title>Colwellia maritima, isolated from seawater.</title>
        <authorList>
            <person name="Kristyanto S."/>
            <person name="Jung J."/>
            <person name="Jeon C.O."/>
        </authorList>
    </citation>
    <scope>NUCLEOTIDE SEQUENCE</scope>
    <source>
        <strain evidence="1">MSW7</strain>
    </source>
</reference>
<name>A0ABS9WZU2_9GAMM</name>
<dbReference type="Proteomes" id="UP001139646">
    <property type="component" value="Unassembled WGS sequence"/>
</dbReference>
<dbReference type="RefSeq" id="WP_242285733.1">
    <property type="nucleotide sequence ID" value="NZ_JAKKSL010000001.1"/>
</dbReference>
<evidence type="ECO:0000313" key="1">
    <source>
        <dbReference type="EMBL" id="MCI2282746.1"/>
    </source>
</evidence>
<protein>
    <submittedName>
        <fullName evidence="1">Uncharacterized protein</fullName>
    </submittedName>
</protein>
<organism evidence="1 2">
    <name type="scientific">Colwellia maritima</name>
    <dbReference type="NCBI Taxonomy" id="2912588"/>
    <lineage>
        <taxon>Bacteria</taxon>
        <taxon>Pseudomonadati</taxon>
        <taxon>Pseudomonadota</taxon>
        <taxon>Gammaproteobacteria</taxon>
        <taxon>Alteromonadales</taxon>
        <taxon>Colwelliaceae</taxon>
        <taxon>Colwellia</taxon>
    </lineage>
</organism>
<evidence type="ECO:0000313" key="2">
    <source>
        <dbReference type="Proteomes" id="UP001139646"/>
    </source>
</evidence>